<feature type="transmembrane region" description="Helical" evidence="7">
    <location>
        <begin position="265"/>
        <end position="284"/>
    </location>
</feature>
<dbReference type="InParanoid" id="A0A5E4G8W3"/>
<keyword evidence="5" id="KW-0407">Ion channel</keyword>
<proteinExistence type="predicted"/>
<dbReference type="GO" id="GO:0016020">
    <property type="term" value="C:membrane"/>
    <property type="evidence" value="ECO:0007669"/>
    <property type="project" value="UniProtKB-SubCell"/>
</dbReference>
<evidence type="ECO:0000313" key="9">
    <source>
        <dbReference type="EMBL" id="KAI5311005.1"/>
    </source>
</evidence>
<evidence type="ECO:0000256" key="7">
    <source>
        <dbReference type="SAM" id="Phobius"/>
    </source>
</evidence>
<feature type="transmembrane region" description="Helical" evidence="7">
    <location>
        <begin position="385"/>
        <end position="403"/>
    </location>
</feature>
<keyword evidence="5" id="KW-0813">Transport</keyword>
<keyword evidence="3 7" id="KW-1133">Transmembrane helix</keyword>
<dbReference type="OMA" id="CHDHHTF"/>
<reference evidence="11" key="2">
    <citation type="journal article" date="2020" name="Plant J.">
        <title>Transposons played a major role in the diversification between the closely related almond and peach genomes: results from the almond genome sequence.</title>
        <authorList>
            <person name="Alioto T."/>
            <person name="Alexiou K.G."/>
            <person name="Bardil A."/>
            <person name="Barteri F."/>
            <person name="Castanera R."/>
            <person name="Cruz F."/>
            <person name="Dhingra A."/>
            <person name="Duval H."/>
            <person name="Fernandez I Marti A."/>
            <person name="Frias L."/>
            <person name="Galan B."/>
            <person name="Garcia J.L."/>
            <person name="Howad W."/>
            <person name="Gomez-Garrido J."/>
            <person name="Gut M."/>
            <person name="Julca I."/>
            <person name="Morata J."/>
            <person name="Puigdomenech P."/>
            <person name="Ribeca P."/>
            <person name="Rubio Cabetas M.J."/>
            <person name="Vlasova A."/>
            <person name="Wirthensohn M."/>
            <person name="Garcia-Mas J."/>
            <person name="Gabaldon T."/>
            <person name="Casacuberta J.M."/>
            <person name="Arus P."/>
        </authorList>
    </citation>
    <scope>NUCLEOTIDE SEQUENCE [LARGE SCALE GENOMIC DNA]</scope>
    <source>
        <strain evidence="11">cv. Texas</strain>
    </source>
</reference>
<keyword evidence="2 7" id="KW-0812">Transmembrane</keyword>
<dbReference type="EMBL" id="JAJFAZ020000095">
    <property type="protein sequence ID" value="KAI5311005.1"/>
    <property type="molecule type" value="Genomic_DNA"/>
</dbReference>
<feature type="domain" description="Ion transport" evidence="8">
    <location>
        <begin position="68"/>
        <end position="413"/>
    </location>
</feature>
<feature type="transmembrane region" description="Helical" evidence="7">
    <location>
        <begin position="69"/>
        <end position="87"/>
    </location>
</feature>
<feature type="compositionally biased region" description="Basic and acidic residues" evidence="6">
    <location>
        <begin position="34"/>
        <end position="45"/>
    </location>
</feature>
<dbReference type="PANTHER" id="PTHR45651">
    <property type="entry name" value="CYCLIC NUCLEOTIDE-GATED ION CHANNEL 15-RELATED-RELATED"/>
    <property type="match status" value="1"/>
</dbReference>
<reference evidence="10" key="1">
    <citation type="submission" date="2019-07" db="EMBL/GenBank/DDBJ databases">
        <authorList>
            <person name="Alioto T."/>
            <person name="Alioto T."/>
            <person name="Gomez Garrido J."/>
        </authorList>
    </citation>
    <scope>NUCLEOTIDE SEQUENCE</scope>
</reference>
<evidence type="ECO:0000313" key="12">
    <source>
        <dbReference type="Proteomes" id="UP001054821"/>
    </source>
</evidence>
<feature type="transmembrane region" description="Helical" evidence="7">
    <location>
        <begin position="184"/>
        <end position="205"/>
    </location>
</feature>
<name>A0A5E4G8W3_PRUDU</name>
<dbReference type="Pfam" id="PF00520">
    <property type="entry name" value="Ion_trans"/>
    <property type="match status" value="1"/>
</dbReference>
<accession>A0A5E4G8W3</accession>
<evidence type="ECO:0000256" key="2">
    <source>
        <dbReference type="ARBA" id="ARBA00022692"/>
    </source>
</evidence>
<dbReference type="EMBL" id="CABIKO010000439">
    <property type="protein sequence ID" value="VVA36231.1"/>
    <property type="molecule type" value="Genomic_DNA"/>
</dbReference>
<evidence type="ECO:0000256" key="4">
    <source>
        <dbReference type="ARBA" id="ARBA00023136"/>
    </source>
</evidence>
<sequence>MANPDISLVVEKPEEKAAARNRYSNSEATMEQSIMKDNDGSSRKRSPKYEEIYDHYPLESFLHHTWKKIFVVSCLFAVLLDPLFLYVPMMKDDIKCLQSDRNLKIAALLLRSFTDLFYIYDIIVQVYTSGNFMGFIEEYHRRQHSLASECARDYPGYEDVSIKTKTTFWSKSLVEIAKTMTGSYVILIDILAILPLPQVAILIFFSKMRDLRSLDTIRMVIMNLFVILQYVPRLLRTYLSCKEFKMTLKGDIRGTPMWLKGVLNFFMYILASHVFGAIWYFFAIQRVGICWRDSCRKENGCSASTFSCHDHHTFRNIAFLNDLCPMSPTNATRFDFGIYAKVLQSGISGSTNYFQKFSYCFWLGLRHLSSLGSNLEPSIDGWENLFAAFISIIGLLLFLYLIGNLQTYMQLDTARIQAYRHNMKVKQEMEKKDNEIELWLSKNGIPKNLINDIKSKIMNKVRQELEENRDADMDKIFSNLPSNLQNQIMDYMQTPDESGTEDGRDGVVVI</sequence>
<comment type="subcellular location">
    <subcellularLocation>
        <location evidence="1">Membrane</location>
        <topology evidence="1">Multi-pass membrane protein</topology>
    </subcellularLocation>
</comment>
<dbReference type="SUPFAM" id="SSF81324">
    <property type="entry name" value="Voltage-gated potassium channels"/>
    <property type="match status" value="1"/>
</dbReference>
<keyword evidence="5" id="KW-0406">Ion transport</keyword>
<protein>
    <submittedName>
        <fullName evidence="10">PREDICTED: cyclic</fullName>
    </submittedName>
</protein>
<dbReference type="PANTHER" id="PTHR45651:SF68">
    <property type="entry name" value="ION TRANSPORT DOMAIN-CONTAINING PROTEIN"/>
    <property type="match status" value="1"/>
</dbReference>
<feature type="transmembrane region" description="Helical" evidence="7">
    <location>
        <begin position="217"/>
        <end position="235"/>
    </location>
</feature>
<dbReference type="InterPro" id="IPR005821">
    <property type="entry name" value="Ion_trans_dom"/>
</dbReference>
<keyword evidence="4 7" id="KW-0472">Membrane</keyword>
<keyword evidence="12" id="KW-1185">Reference proteome</keyword>
<organism evidence="10 11">
    <name type="scientific">Prunus dulcis</name>
    <name type="common">Almond</name>
    <name type="synonym">Amygdalus dulcis</name>
    <dbReference type="NCBI Taxonomy" id="3755"/>
    <lineage>
        <taxon>Eukaryota</taxon>
        <taxon>Viridiplantae</taxon>
        <taxon>Streptophyta</taxon>
        <taxon>Embryophyta</taxon>
        <taxon>Tracheophyta</taxon>
        <taxon>Spermatophyta</taxon>
        <taxon>Magnoliopsida</taxon>
        <taxon>eudicotyledons</taxon>
        <taxon>Gunneridae</taxon>
        <taxon>Pentapetalae</taxon>
        <taxon>rosids</taxon>
        <taxon>fabids</taxon>
        <taxon>Rosales</taxon>
        <taxon>Rosaceae</taxon>
        <taxon>Amygdaloideae</taxon>
        <taxon>Amygdaleae</taxon>
        <taxon>Prunus</taxon>
    </lineage>
</organism>
<dbReference type="Gene3D" id="1.10.287.70">
    <property type="match status" value="1"/>
</dbReference>
<dbReference type="Gramene" id="VVA36231">
    <property type="protein sequence ID" value="VVA36231"/>
    <property type="gene ID" value="Prudul26B012100"/>
</dbReference>
<evidence type="ECO:0000256" key="3">
    <source>
        <dbReference type="ARBA" id="ARBA00022989"/>
    </source>
</evidence>
<feature type="compositionally biased region" description="Polar residues" evidence="6">
    <location>
        <begin position="22"/>
        <end position="32"/>
    </location>
</feature>
<evidence type="ECO:0000256" key="6">
    <source>
        <dbReference type="SAM" id="MobiDB-lite"/>
    </source>
</evidence>
<feature type="region of interest" description="Disordered" evidence="6">
    <location>
        <begin position="17"/>
        <end position="45"/>
    </location>
</feature>
<dbReference type="Proteomes" id="UP000327085">
    <property type="component" value="Chromosome 2"/>
</dbReference>
<evidence type="ECO:0000256" key="5">
    <source>
        <dbReference type="ARBA" id="ARBA00023303"/>
    </source>
</evidence>
<reference evidence="9 12" key="3">
    <citation type="journal article" date="2022" name="G3 (Bethesda)">
        <title>Whole-genome sequence and methylome profiling of the almond [Prunus dulcis (Mill.) D.A. Webb] cultivar 'Nonpareil'.</title>
        <authorList>
            <person name="D'Amico-Willman K.M."/>
            <person name="Ouma W.Z."/>
            <person name="Meulia T."/>
            <person name="Sideli G.M."/>
            <person name="Gradziel T.M."/>
            <person name="Fresnedo-Ramirez J."/>
        </authorList>
    </citation>
    <scope>NUCLEOTIDE SEQUENCE [LARGE SCALE GENOMIC DNA]</scope>
    <source>
        <strain evidence="9">Clone GOH B32 T37-40</strain>
    </source>
</reference>
<evidence type="ECO:0000256" key="1">
    <source>
        <dbReference type="ARBA" id="ARBA00004141"/>
    </source>
</evidence>
<evidence type="ECO:0000259" key="8">
    <source>
        <dbReference type="Pfam" id="PF00520"/>
    </source>
</evidence>
<dbReference type="AlphaFoldDB" id="A0A5E4G8W3"/>
<evidence type="ECO:0000313" key="11">
    <source>
        <dbReference type="Proteomes" id="UP000327085"/>
    </source>
</evidence>
<gene>
    <name evidence="10" type="ORF">ALMOND_2B012100</name>
    <name evidence="9" type="ORF">L3X38_026294</name>
</gene>
<dbReference type="Proteomes" id="UP001054821">
    <property type="component" value="Unassembled WGS sequence"/>
</dbReference>
<evidence type="ECO:0000313" key="10">
    <source>
        <dbReference type="EMBL" id="VVA36231.1"/>
    </source>
</evidence>
<dbReference type="GO" id="GO:0005216">
    <property type="term" value="F:monoatomic ion channel activity"/>
    <property type="evidence" value="ECO:0007669"/>
    <property type="project" value="InterPro"/>
</dbReference>